<evidence type="ECO:0000256" key="1">
    <source>
        <dbReference type="ARBA" id="ARBA00004651"/>
    </source>
</evidence>
<accession>A0A1N6RYC6</accession>
<dbReference type="PANTHER" id="PTHR43744:SF2">
    <property type="entry name" value="ARABINOOLIGOSACCHARIDES TRANSPORT SYSTEM PERMEASE PROTEIN ARAQ"/>
    <property type="match status" value="1"/>
</dbReference>
<dbReference type="PANTHER" id="PTHR43744">
    <property type="entry name" value="ABC TRANSPORTER PERMEASE PROTEIN MG189-RELATED-RELATED"/>
    <property type="match status" value="1"/>
</dbReference>
<dbReference type="GO" id="GO:0055085">
    <property type="term" value="P:transmembrane transport"/>
    <property type="evidence" value="ECO:0007669"/>
    <property type="project" value="InterPro"/>
</dbReference>
<keyword evidence="5 7" id="KW-1133">Transmembrane helix</keyword>
<dbReference type="InterPro" id="IPR035906">
    <property type="entry name" value="MetI-like_sf"/>
</dbReference>
<feature type="transmembrane region" description="Helical" evidence="7">
    <location>
        <begin position="7"/>
        <end position="28"/>
    </location>
</feature>
<evidence type="ECO:0000313" key="10">
    <source>
        <dbReference type="Proteomes" id="UP000185669"/>
    </source>
</evidence>
<evidence type="ECO:0000256" key="5">
    <source>
        <dbReference type="ARBA" id="ARBA00022989"/>
    </source>
</evidence>
<protein>
    <submittedName>
        <fullName evidence="9">Carbohydrate ABC transporter membrane protein 2, CUT1 family</fullName>
    </submittedName>
</protein>
<feature type="transmembrane region" description="Helical" evidence="7">
    <location>
        <begin position="103"/>
        <end position="124"/>
    </location>
</feature>
<dbReference type="PROSITE" id="PS50928">
    <property type="entry name" value="ABC_TM1"/>
    <property type="match status" value="1"/>
</dbReference>
<keyword evidence="6 7" id="KW-0472">Membrane</keyword>
<comment type="similarity">
    <text evidence="7">Belongs to the binding-protein-dependent transport system permease family.</text>
</comment>
<dbReference type="STRING" id="56779.SAMN05421834_103131"/>
<dbReference type="AlphaFoldDB" id="A0A1N6RYC6"/>
<feature type="transmembrane region" description="Helical" evidence="7">
    <location>
        <begin position="67"/>
        <end position="91"/>
    </location>
</feature>
<feature type="transmembrane region" description="Helical" evidence="7">
    <location>
        <begin position="236"/>
        <end position="257"/>
    </location>
</feature>
<keyword evidence="2 7" id="KW-0813">Transport</keyword>
<evidence type="ECO:0000256" key="7">
    <source>
        <dbReference type="RuleBase" id="RU363032"/>
    </source>
</evidence>
<dbReference type="SUPFAM" id="SSF161098">
    <property type="entry name" value="MetI-like"/>
    <property type="match status" value="1"/>
</dbReference>
<dbReference type="EMBL" id="FTNC01000003">
    <property type="protein sequence ID" value="SIQ33855.1"/>
    <property type="molecule type" value="Genomic_DNA"/>
</dbReference>
<evidence type="ECO:0000256" key="2">
    <source>
        <dbReference type="ARBA" id="ARBA00022448"/>
    </source>
</evidence>
<dbReference type="RefSeq" id="WP_076543982.1">
    <property type="nucleotide sequence ID" value="NZ_FTNC01000003.1"/>
</dbReference>
<feature type="transmembrane region" description="Helical" evidence="7">
    <location>
        <begin position="136"/>
        <end position="157"/>
    </location>
</feature>
<reference evidence="10" key="1">
    <citation type="submission" date="2017-01" db="EMBL/GenBank/DDBJ databases">
        <authorList>
            <person name="Varghese N."/>
            <person name="Submissions S."/>
        </authorList>
    </citation>
    <scope>NUCLEOTIDE SEQUENCE [LARGE SCALE GENOMIC DNA]</scope>
    <source>
        <strain evidence="10">ATCC 700103</strain>
    </source>
</reference>
<dbReference type="OrthoDB" id="9787837at2"/>
<dbReference type="GO" id="GO:0005886">
    <property type="term" value="C:plasma membrane"/>
    <property type="evidence" value="ECO:0007669"/>
    <property type="project" value="UniProtKB-SubCell"/>
</dbReference>
<dbReference type="Pfam" id="PF00528">
    <property type="entry name" value="BPD_transp_1"/>
    <property type="match status" value="1"/>
</dbReference>
<dbReference type="InterPro" id="IPR000515">
    <property type="entry name" value="MetI-like"/>
</dbReference>
<sequence length="272" mass="30500">MSKVNKTIVYLLVILGAVLSLFPFYVMITSATMESGDIFQLPPKLGFGRNLVENFIDLNENVMINRAIINSFVISVVYTFFSVLLCSMAGYALAKFNFRGKNIMFAIIMGTAMLPFQAMVVPLFNMMNKFGWINSYQAVIFPFLANIFGIFLMRQNIISFPTSVIESARIDGCGEFGIFFKVVAPSVKPAISVLSVYMFMGQWNKFMWPLIILRTRNMYTLPVTLSTLPGVSKMDYGQIMLGAFISVLPILILFLLFQDYFEKGLLGGAVKG</sequence>
<dbReference type="CDD" id="cd06261">
    <property type="entry name" value="TM_PBP2"/>
    <property type="match status" value="1"/>
</dbReference>
<dbReference type="Proteomes" id="UP000185669">
    <property type="component" value="Unassembled WGS sequence"/>
</dbReference>
<comment type="subcellular location">
    <subcellularLocation>
        <location evidence="1 7">Cell membrane</location>
        <topology evidence="1 7">Multi-pass membrane protein</topology>
    </subcellularLocation>
</comment>
<evidence type="ECO:0000256" key="6">
    <source>
        <dbReference type="ARBA" id="ARBA00023136"/>
    </source>
</evidence>
<feature type="domain" description="ABC transmembrane type-1" evidence="8">
    <location>
        <begin position="68"/>
        <end position="257"/>
    </location>
</feature>
<feature type="transmembrane region" description="Helical" evidence="7">
    <location>
        <begin position="178"/>
        <end position="200"/>
    </location>
</feature>
<organism evidence="9 10">
    <name type="scientific">Halanaerobium kushneri</name>
    <dbReference type="NCBI Taxonomy" id="56779"/>
    <lineage>
        <taxon>Bacteria</taxon>
        <taxon>Bacillati</taxon>
        <taxon>Bacillota</taxon>
        <taxon>Clostridia</taxon>
        <taxon>Halanaerobiales</taxon>
        <taxon>Halanaerobiaceae</taxon>
        <taxon>Halanaerobium</taxon>
    </lineage>
</organism>
<evidence type="ECO:0000256" key="4">
    <source>
        <dbReference type="ARBA" id="ARBA00022692"/>
    </source>
</evidence>
<dbReference type="Gene3D" id="1.10.3720.10">
    <property type="entry name" value="MetI-like"/>
    <property type="match status" value="1"/>
</dbReference>
<keyword evidence="3" id="KW-1003">Cell membrane</keyword>
<keyword evidence="4 7" id="KW-0812">Transmembrane</keyword>
<name>A0A1N6RYC6_9FIRM</name>
<proteinExistence type="inferred from homology"/>
<evidence type="ECO:0000256" key="3">
    <source>
        <dbReference type="ARBA" id="ARBA00022475"/>
    </source>
</evidence>
<evidence type="ECO:0000259" key="8">
    <source>
        <dbReference type="PROSITE" id="PS50928"/>
    </source>
</evidence>
<evidence type="ECO:0000313" key="9">
    <source>
        <dbReference type="EMBL" id="SIQ33855.1"/>
    </source>
</evidence>
<gene>
    <name evidence="9" type="ORF">SAMN05421834_103131</name>
</gene>
<keyword evidence="10" id="KW-1185">Reference proteome</keyword>